<comment type="caution">
    <text evidence="1">The sequence shown here is derived from an EMBL/GenBank/DDBJ whole genome shotgun (WGS) entry which is preliminary data.</text>
</comment>
<gene>
    <name evidence="1" type="ORF">PENSTE_c005G01881</name>
</gene>
<dbReference type="Proteomes" id="UP000191285">
    <property type="component" value="Unassembled WGS sequence"/>
</dbReference>
<name>A0A1V6TL23_9EURO</name>
<reference evidence="2" key="1">
    <citation type="journal article" date="2017" name="Nat. Microbiol.">
        <title>Global analysis of biosynthetic gene clusters reveals vast potential of secondary metabolite production in Penicillium species.</title>
        <authorList>
            <person name="Nielsen J.C."/>
            <person name="Grijseels S."/>
            <person name="Prigent S."/>
            <person name="Ji B."/>
            <person name="Dainat J."/>
            <person name="Nielsen K.F."/>
            <person name="Frisvad J.C."/>
            <person name="Workman M."/>
            <person name="Nielsen J."/>
        </authorList>
    </citation>
    <scope>NUCLEOTIDE SEQUENCE [LARGE SCALE GENOMIC DNA]</scope>
    <source>
        <strain evidence="2">IBT 24891</strain>
    </source>
</reference>
<accession>A0A1V6TL23</accession>
<organism evidence="1 2">
    <name type="scientific">Penicillium steckii</name>
    <dbReference type="NCBI Taxonomy" id="303698"/>
    <lineage>
        <taxon>Eukaryota</taxon>
        <taxon>Fungi</taxon>
        <taxon>Dikarya</taxon>
        <taxon>Ascomycota</taxon>
        <taxon>Pezizomycotina</taxon>
        <taxon>Eurotiomycetes</taxon>
        <taxon>Eurotiomycetidae</taxon>
        <taxon>Eurotiales</taxon>
        <taxon>Aspergillaceae</taxon>
        <taxon>Penicillium</taxon>
    </lineage>
</organism>
<evidence type="ECO:0000313" key="2">
    <source>
        <dbReference type="Proteomes" id="UP000191285"/>
    </source>
</evidence>
<keyword evidence="2" id="KW-1185">Reference proteome</keyword>
<evidence type="ECO:0000313" key="1">
    <source>
        <dbReference type="EMBL" id="OQE26283.1"/>
    </source>
</evidence>
<sequence>MFTRTITGKIPWVLINSGITVLTCSSSPTWQSAEWYQNKYGAYLKEPKVTDLAQALNDEPDAFSYFVNMPVVTFDNAVGVGEGILHAYGSGDQSPETFFLNDLAHYLTELDGWPYDKMWS</sequence>
<protein>
    <submittedName>
        <fullName evidence="1">Uncharacterized protein</fullName>
    </submittedName>
</protein>
<proteinExistence type="predicted"/>
<dbReference type="EMBL" id="MLKD01000005">
    <property type="protein sequence ID" value="OQE26283.1"/>
    <property type="molecule type" value="Genomic_DNA"/>
</dbReference>
<dbReference type="AlphaFoldDB" id="A0A1V6TL23"/>